<evidence type="ECO:0000259" key="1">
    <source>
        <dbReference type="Pfam" id="PF13539"/>
    </source>
</evidence>
<organism evidence="3">
    <name type="scientific">Wolinella succinogenes (strain ATCC 29543 / DSM 1740 / CCUG 13145 / JCM 31913 / LMG 7466 / NCTC 11488 / FDC 602W)</name>
    <name type="common">Vibrio succinogenes</name>
    <dbReference type="NCBI Taxonomy" id="273121"/>
    <lineage>
        <taxon>Bacteria</taxon>
        <taxon>Pseudomonadati</taxon>
        <taxon>Campylobacterota</taxon>
        <taxon>Epsilonproteobacteria</taxon>
        <taxon>Campylobacterales</taxon>
        <taxon>Helicobacteraceae</taxon>
        <taxon>Wolinella</taxon>
    </lineage>
</organism>
<gene>
    <name evidence="2" type="ordered locus">WS1671</name>
</gene>
<dbReference type="RefSeq" id="WP_011139483.1">
    <property type="nucleotide sequence ID" value="NC_005090.1"/>
</dbReference>
<reference evidence="2 3" key="1">
    <citation type="journal article" date="2003" name="Proc. Natl. Acad. Sci. U.S.A.">
        <title>Complete genome sequence and analysis of Wolinella succinogenes.</title>
        <authorList>
            <person name="Baar C."/>
            <person name="Eppinger M."/>
            <person name="Raddatz G."/>
            <person name="Simon JM."/>
            <person name="Lanz C."/>
            <person name="Klimmek O."/>
            <person name="Nandakumar R."/>
            <person name="Gross R."/>
            <person name="Rosinus A."/>
            <person name="Keller H."/>
            <person name="Jagtap P."/>
            <person name="Linke B."/>
            <person name="Meyer F."/>
            <person name="Lederer H."/>
            <person name="Schuster S.C."/>
        </authorList>
    </citation>
    <scope>NUCLEOTIDE SEQUENCE [LARGE SCALE GENOMIC DNA]</scope>
    <source>
        <strain evidence="3">ATCC 29543 / DSM 1740 / CCUG 13145 / JCM 31913 / LMG 7466 / NCTC 11488 / FDC 602W</strain>
    </source>
</reference>
<dbReference type="STRING" id="273121.WS1671"/>
<sequence>MPLITLLRPLLGGVILLGALLSPLRALEPLSPAQACLLRSYPDWIEKIEENRVYFKEGSSMLWDDGETKSYEEAFLAADLEDQFAFPYPKGREFEVPRMGEDSSRLRSMEFFKRIYGATPKEVKRSLRRVPWLPSLQKGVSVEVTTINGIDQRIERISRQIEQLPESLRAIALHPSGGFYWRHIAGSSILSMHSFGIALDLDPKASRYWLWDREKKGQVRYENTIPLEIVEIFEREGFIWGGKWGHYDTMHFEYRPEILCHSH</sequence>
<dbReference type="Proteomes" id="UP000000422">
    <property type="component" value="Chromosome"/>
</dbReference>
<dbReference type="InterPro" id="IPR009045">
    <property type="entry name" value="Zn_M74/Hedgehog-like"/>
</dbReference>
<dbReference type="Gene3D" id="3.30.1380.10">
    <property type="match status" value="1"/>
</dbReference>
<evidence type="ECO:0000313" key="3">
    <source>
        <dbReference type="Proteomes" id="UP000000422"/>
    </source>
</evidence>
<evidence type="ECO:0000313" key="2">
    <source>
        <dbReference type="EMBL" id="CAE10699.1"/>
    </source>
</evidence>
<dbReference type="SUPFAM" id="SSF55166">
    <property type="entry name" value="Hedgehog/DD-peptidase"/>
    <property type="match status" value="1"/>
</dbReference>
<dbReference type="KEGG" id="wsu:WS1671"/>
<name>Q7MR54_WOLSU</name>
<feature type="domain" description="Peptidase M15C" evidence="1">
    <location>
        <begin position="186"/>
        <end position="254"/>
    </location>
</feature>
<dbReference type="HOGENOM" id="CLU_076855_0_0_7"/>
<keyword evidence="3" id="KW-1185">Reference proteome</keyword>
<accession>Q7MR54</accession>
<dbReference type="eggNOG" id="COG0791">
    <property type="taxonomic scope" value="Bacteria"/>
</dbReference>
<dbReference type="EMBL" id="BX571661">
    <property type="protein sequence ID" value="CAE10699.1"/>
    <property type="molecule type" value="Genomic_DNA"/>
</dbReference>
<dbReference type="GO" id="GO:0008233">
    <property type="term" value="F:peptidase activity"/>
    <property type="evidence" value="ECO:0007669"/>
    <property type="project" value="InterPro"/>
</dbReference>
<dbReference type="InterPro" id="IPR039561">
    <property type="entry name" value="Peptidase_M15C"/>
</dbReference>
<proteinExistence type="predicted"/>
<dbReference type="AlphaFoldDB" id="Q7MR54"/>
<protein>
    <recommendedName>
        <fullName evidence="1">Peptidase M15C domain-containing protein</fullName>
    </recommendedName>
</protein>
<dbReference type="Pfam" id="PF13539">
    <property type="entry name" value="Peptidase_M15_4"/>
    <property type="match status" value="1"/>
</dbReference>